<accession>A0ABR2GRG6</accession>
<proteinExistence type="predicted"/>
<dbReference type="SUPFAM" id="SSF52540">
    <property type="entry name" value="P-loop containing nucleoside triphosphate hydrolases"/>
    <property type="match status" value="1"/>
</dbReference>
<dbReference type="Proteomes" id="UP001470230">
    <property type="component" value="Unassembled WGS sequence"/>
</dbReference>
<reference evidence="2 3" key="1">
    <citation type="submission" date="2024-04" db="EMBL/GenBank/DDBJ databases">
        <title>Tritrichomonas musculus Genome.</title>
        <authorList>
            <person name="Alves-Ferreira E."/>
            <person name="Grigg M."/>
            <person name="Lorenzi H."/>
            <person name="Galac M."/>
        </authorList>
    </citation>
    <scope>NUCLEOTIDE SEQUENCE [LARGE SCALE GENOMIC DNA]</scope>
    <source>
        <strain evidence="2 3">EAF2021</strain>
    </source>
</reference>
<evidence type="ECO:0008006" key="4">
    <source>
        <dbReference type="Google" id="ProtNLM"/>
    </source>
</evidence>
<dbReference type="InterPro" id="IPR027417">
    <property type="entry name" value="P-loop_NTPase"/>
</dbReference>
<gene>
    <name evidence="2" type="ORF">M9Y10_037772</name>
</gene>
<name>A0ABR2GRG6_9EUKA</name>
<sequence>MMPQTLLVIKKKQLIKDGAFEEFKQAFTKKVKIIITTYSTASHCLGSLVEYTYHNSPSYKNDGFNIDLDNYTLIIDEARLLLNNIPLIEIIRDFNNVGLISATIDDISGLSVFKDYRIIALNVKTEYNRNIFIHQLDKNKYDTVAKCNKMPIESIHINKQYDSISEEIIELIKIERPNYDKILIKIEDKNEGMILKNIISETNMLESNKHFKVAIYNGDRKEVSINEKGKIYDVLNKNNIIDVIIATSTIQASQSLKENILQIFIQTPLDTISSVEQFIGRNRLNNSTTNQFLKIADTENRKFKVRKSLNRYEYRLNQLRANTWFNMTIDSWRKVLNKLGKINAIPLQGNTSLLTPLKNTTLLVNTCADKARVYNAATCKARVSVAATVEQNPTQLTTAKLNPTELAKVENNQKKKKLAKNSTSDPHTGINISEEDKEFRGLKKLYKYYGFKITPDNYKIIMTKPMINNKRVRMYKLVKDKTIDEKIALHDMPSTELSSINNQIIEEKTKCNQCLSKQSVHRKAGSKHREVKARYANKELNILFKGKKALYKFFDINECPSGYIIQTKTLNENGKRTRAYWLTNI</sequence>
<protein>
    <recommendedName>
        <fullName evidence="4">Helicase C-terminal domain-containing protein</fullName>
    </recommendedName>
</protein>
<organism evidence="2 3">
    <name type="scientific">Tritrichomonas musculus</name>
    <dbReference type="NCBI Taxonomy" id="1915356"/>
    <lineage>
        <taxon>Eukaryota</taxon>
        <taxon>Metamonada</taxon>
        <taxon>Parabasalia</taxon>
        <taxon>Tritrichomonadida</taxon>
        <taxon>Tritrichomonadidae</taxon>
        <taxon>Tritrichomonas</taxon>
    </lineage>
</organism>
<dbReference type="EMBL" id="JAPFFF010000065">
    <property type="protein sequence ID" value="KAK8836512.1"/>
    <property type="molecule type" value="Genomic_DNA"/>
</dbReference>
<evidence type="ECO:0000313" key="2">
    <source>
        <dbReference type="EMBL" id="KAK8836512.1"/>
    </source>
</evidence>
<comment type="caution">
    <text evidence="2">The sequence shown here is derived from an EMBL/GenBank/DDBJ whole genome shotgun (WGS) entry which is preliminary data.</text>
</comment>
<evidence type="ECO:0000313" key="3">
    <source>
        <dbReference type="Proteomes" id="UP001470230"/>
    </source>
</evidence>
<evidence type="ECO:0000256" key="1">
    <source>
        <dbReference type="SAM" id="MobiDB-lite"/>
    </source>
</evidence>
<feature type="region of interest" description="Disordered" evidence="1">
    <location>
        <begin position="410"/>
        <end position="432"/>
    </location>
</feature>
<keyword evidence="3" id="KW-1185">Reference proteome</keyword>